<proteinExistence type="predicted"/>
<organism evidence="1 2">
    <name type="scientific">Candidatus Brocadia sapporoensis</name>
    <dbReference type="NCBI Taxonomy" id="392547"/>
    <lineage>
        <taxon>Bacteria</taxon>
        <taxon>Pseudomonadati</taxon>
        <taxon>Planctomycetota</taxon>
        <taxon>Candidatus Brocadiia</taxon>
        <taxon>Candidatus Brocadiales</taxon>
        <taxon>Candidatus Brocadiaceae</taxon>
        <taxon>Candidatus Brocadia</taxon>
    </lineage>
</organism>
<keyword evidence="2" id="KW-1185">Reference proteome</keyword>
<comment type="caution">
    <text evidence="1">The sequence shown here is derived from an EMBL/GenBank/DDBJ whole genome shotgun (WGS) entry which is preliminary data.</text>
</comment>
<sequence length="185" mass="20990">MAINMAKRVKKLELIDTVTKIKECLSILPGEEDRQRMTNLITEVMQELEVLREGIGRFPDASEAHQVSHAIHTLVSFFDTLKDKPLLAELLLPKTAKPRKIQRSAVDVHALQSQLEGLPTEKIIEELTKHKKDVLVELSTRMNITVNKKQTKDALADRIFKLGFANKRGYDLLSGKQAEQSQRPL</sequence>
<evidence type="ECO:0000313" key="1">
    <source>
        <dbReference type="EMBL" id="OQD46745.1"/>
    </source>
</evidence>
<dbReference type="RefSeq" id="WP_070066107.1">
    <property type="nucleotide sequence ID" value="NZ_MJUW02000021.1"/>
</dbReference>
<protein>
    <submittedName>
        <fullName evidence="1">Uncharacterized protein</fullName>
    </submittedName>
</protein>
<dbReference type="EMBL" id="MJUW02000021">
    <property type="protein sequence ID" value="OQD46745.1"/>
    <property type="molecule type" value="Genomic_DNA"/>
</dbReference>
<name>A0A1V6M2Z1_9BACT</name>
<reference evidence="1 2" key="1">
    <citation type="journal article" date="2016" name="Genome Announc.">
        <title>Draft Genome Sequence of the Anaerobic Ammonium-Oxidizing Bacterium 'Candidatus Brocadia sp. 40'.</title>
        <authorList>
            <person name="Ali M."/>
            <person name="Haroon M.F."/>
            <person name="Narita Y."/>
            <person name="Zhang L."/>
            <person name="Rangel Shaw D."/>
            <person name="Okabe S."/>
            <person name="Saikaly P.E."/>
        </authorList>
    </citation>
    <scope>NUCLEOTIDE SEQUENCE [LARGE SCALE GENOMIC DNA]</scope>
    <source>
        <strain evidence="1 2">40</strain>
    </source>
</reference>
<dbReference type="AlphaFoldDB" id="A0A1V6M2Z1"/>
<accession>A0A1V6M2Z1</accession>
<evidence type="ECO:0000313" key="2">
    <source>
        <dbReference type="Proteomes" id="UP000242219"/>
    </source>
</evidence>
<dbReference type="Proteomes" id="UP000242219">
    <property type="component" value="Unassembled WGS sequence"/>
</dbReference>
<gene>
    <name evidence="1" type="ORF">BIY37_01685</name>
</gene>